<proteinExistence type="predicted"/>
<feature type="region of interest" description="Disordered" evidence="1">
    <location>
        <begin position="594"/>
        <end position="618"/>
    </location>
</feature>
<evidence type="ECO:0000313" key="5">
    <source>
        <dbReference type="Proteomes" id="UP001147653"/>
    </source>
</evidence>
<dbReference type="SUPFAM" id="SSF141072">
    <property type="entry name" value="CalX-like"/>
    <property type="match status" value="1"/>
</dbReference>
<sequence>MVRLLAPLIALTLAILLPTSAQAAPFAPAGTIVVNSTADTGKRCDDPTATECTLRGAINQANASAGPDTITFNLLGPAKFTPATPLPPITQEITIDGTGGGTVPKVEIDGSLIPEDTRPTLAATGVLAEPLDKPKAKATRSSDDSVIRFFRPWGLDLRNADSSTIRGLIIHSFPYAQIGMDGTDAANIKGNWLGLKPDGSVSERKSTEDRMLGLSLISSAMNVIGGPGADKNIISGTEIGVVLIGQATGFANDNLVYGNYIGTTTDGRGRRPNTETGILLTEPTNLAGRGTEENRILGNVVVGARDGSYGISVLAGKKTEISSNFVGVSAAGISESPTGEALGHDIGIYVHDSPDTVVGDTGPAGFNIVSGNKVGIEVNGGSDRTAIAGNLIGTDYYGTTAAPNTNGVAIVADGLDEAPADVTVNANTIAGSTNYGMYITGAAKRPTLTNNRFGTDLDGVKALPNKIGFATGAPASGGAAPTDLTFGPGNVVAGNSTDGVQMFGPSAVVKGNRIGVSADSKPLGNGSVGLNVQGDSVLVESNTVSSNAQGIVVAGPTDNVHVRANRVGTAPNGEANAADFGNAGAGVLVHGTAPDAPRNTRIGGSSSTDANVISGNGRGVQVQGDAADTAIRQNIIGLDNVATAAIPNDVGISLAGGTGTVVGGALGIDARNYIARNYEAGIRINGAKKSVIMGNYITDNQGPGVLADARGGDAVIGYDAETDGSIEDVNCRDTRCNRIENNRGAGVRVVAASQITVRGNRMRGNTGLDVDLAEQGATANDETDADDWANTPIGVLKFPDKLAGRLDRFDAQNTQIDVYGFTSAQTLQGRPRGGEYLGTAFPDAHGEWALTNAKTYAAYGAVMTDRLGNTSELSPLCTGDQDGDALCDNWETGGIDYDADGTPDLRLQDQGASPVKPDVFVEVDWQAGRKPHMSSLYAVKEAFELAPRPVSLHTAMGEEVPSNGPINADGRNPLGRWDDVNDFLRGLNDDDPCAGWFGSADDRDGERCYGILGARKLAYRYALFAGQEKGGHSGAADPGGDAFVVTLGDFPREDIMLGGGSGEDGCNRQYDACLAQLESAVFMHELGHTLGLLHGGDKTGENNEPNYLSIMNYWYLTKVPLNSRPLDFSRKTPVARNEAEFDENLPFYDSYPQRAQDPWTEAAITTYDAAKDECRLQRVSLGQKIDLNGDHAYSTRAMGLNDVDIEHDANQLEECQKPENHTFLTGADDWSRLRYSRHGLAGWSEGRYGDGEAHGVPSAASLAAAIDTDGDGVDDDKDVCPAAADPGQEDADKDGLGDACLPFITQRDVSVALKAASANVPVGETRTVEVEVANAYPKPATGVVVAITAPAGVTVDTPRWEVGEIPVRGSKTLELKVTGTATGRGELTAEVVAAVEPDFDSTPNNHDATEDDQAGKRLTVFQPGAAPTAALPARAAREADDGEETGQVRIELDAQSGMSVEGRLRSVGGTATAGEDYKPIDIPVTLSPFDTSTHVDITLYGDVADEPDETIELELSGVDGAQPETVRGVFTITDDDDPRKPGELAYLGCVSRDYGPGKSCDQRERKLAAPTGTKAMTSDGRFLWVADETSIVRLKRDPATGALSDTKCWATSGPAGDCETLGDLKLEPSAVLLTPDDKQLIVQGGNWEDDGNPRLSLISLALDANGDPTLTGCIGMGAPGCTTPIEADTPIMSPGGRFLITSPGGQKRNYGEIKVYPLYNGKIEAPVHCYRHPAEKHLGCEPLTVNLYSTPWLDFSPDGKTLAVRTMDHLALLGWDEATGTLSQDGGCLREGGQCRPATECRLDGQGEFICPTPPDFLFGYGPVRFAADGRALYVSAHRGNRVTALPRVADRTWSVDHAMCAGRQDTDCAIKTTVVDEAIELAVSPDGGDLYVTGLGGGVMSFSADRVNGTLSAPRCTLLFDGAVSCSTVIPQVGTFPASRGNMLFDPSGRDLYTTAILPGSKYGIGRFLRTSRPPGGGNRAPLCSNADAALNPGATVELTLRCADPDGDPITLRKTRGGGELTGTRLRYTAGATAGIETVGFVASDGGLESAEAEVRVVVGNPPKCDDGAVSVLRRGSVGLPFKCDRGTIEIVEHPAYGGVVGSTFNAHPAGHDGVEYVKYAAYDPETGVRSNVATITVTVFPPPPGPEIIEFGEVRLENDRGGANNGCSGSSCRPSGGGDLPFPMRCNGSPTQTPGSCSGTLEACTPSGCSKRAGGTRATASAAAKLKGSLGKAKFTIPVGQSKTVKLRLNAKARKELTKKGKLKLRIVTTVKLPTGKTVTSTRTLTVKKPLAKKKPAKKKAGR</sequence>
<keyword evidence="2" id="KW-0732">Signal</keyword>
<dbReference type="GO" id="GO:0005509">
    <property type="term" value="F:calcium ion binding"/>
    <property type="evidence" value="ECO:0007669"/>
    <property type="project" value="InterPro"/>
</dbReference>
<dbReference type="SMART" id="SM00710">
    <property type="entry name" value="PbH1"/>
    <property type="match status" value="7"/>
</dbReference>
<feature type="signal peptide" evidence="2">
    <location>
        <begin position="1"/>
        <end position="23"/>
    </location>
</feature>
<dbReference type="InterPro" id="IPR001434">
    <property type="entry name" value="OmcB-like_DUF11"/>
</dbReference>
<dbReference type="GO" id="GO:0008237">
    <property type="term" value="F:metallopeptidase activity"/>
    <property type="evidence" value="ECO:0007669"/>
    <property type="project" value="InterPro"/>
</dbReference>
<gene>
    <name evidence="4" type="ORF">OJ997_00375</name>
</gene>
<dbReference type="SUPFAM" id="SSF55486">
    <property type="entry name" value="Metalloproteases ('zincins'), catalytic domain"/>
    <property type="match status" value="1"/>
</dbReference>
<dbReference type="Gene3D" id="2.60.40.2030">
    <property type="match status" value="1"/>
</dbReference>
<evidence type="ECO:0000259" key="3">
    <source>
        <dbReference type="Pfam" id="PF01345"/>
    </source>
</evidence>
<feature type="compositionally biased region" description="Polar residues" evidence="1">
    <location>
        <begin position="602"/>
        <end position="614"/>
    </location>
</feature>
<dbReference type="Gene3D" id="4.10.1080.10">
    <property type="entry name" value="TSP type-3 repeat"/>
    <property type="match status" value="1"/>
</dbReference>
<name>A0A9X3N2V3_9ACTN</name>
<feature type="compositionally biased region" description="Low complexity" evidence="1">
    <location>
        <begin position="1425"/>
        <end position="1434"/>
    </location>
</feature>
<dbReference type="InterPro" id="IPR012334">
    <property type="entry name" value="Pectin_lyas_fold"/>
</dbReference>
<protein>
    <submittedName>
        <fullName evidence="4">Right-handed parallel beta-helix repeat-containing protein</fullName>
    </submittedName>
</protein>
<dbReference type="InterPro" id="IPR006626">
    <property type="entry name" value="PbH1"/>
</dbReference>
<dbReference type="SUPFAM" id="SSF50969">
    <property type="entry name" value="YVTN repeat-like/Quinoprotein amine dehydrogenase"/>
    <property type="match status" value="1"/>
</dbReference>
<dbReference type="InterPro" id="IPR028974">
    <property type="entry name" value="TSP_type-3_rpt"/>
</dbReference>
<dbReference type="SUPFAM" id="SSF103647">
    <property type="entry name" value="TSP type-3 repeat"/>
    <property type="match status" value="1"/>
</dbReference>
<dbReference type="SUPFAM" id="SSF51126">
    <property type="entry name" value="Pectin lyase-like"/>
    <property type="match status" value="2"/>
</dbReference>
<keyword evidence="5" id="KW-1185">Reference proteome</keyword>
<comment type="caution">
    <text evidence="4">The sequence shown here is derived from an EMBL/GenBank/DDBJ whole genome shotgun (WGS) entry which is preliminary data.</text>
</comment>
<dbReference type="InterPro" id="IPR024079">
    <property type="entry name" value="MetalloPept_cat_dom_sf"/>
</dbReference>
<dbReference type="EMBL" id="JAPDDP010000001">
    <property type="protein sequence ID" value="MDA0178733.1"/>
    <property type="molecule type" value="Genomic_DNA"/>
</dbReference>
<evidence type="ECO:0000256" key="2">
    <source>
        <dbReference type="SAM" id="SignalP"/>
    </source>
</evidence>
<evidence type="ECO:0000313" key="4">
    <source>
        <dbReference type="EMBL" id="MDA0178733.1"/>
    </source>
</evidence>
<dbReference type="InterPro" id="IPR011044">
    <property type="entry name" value="Quino_amine_DH_bsu"/>
</dbReference>
<reference evidence="4" key="1">
    <citation type="submission" date="2022-10" db="EMBL/GenBank/DDBJ databases">
        <title>The WGS of Solirubrobacter phytolaccae KCTC 29190.</title>
        <authorList>
            <person name="Jiang Z."/>
        </authorList>
    </citation>
    <scope>NUCLEOTIDE SEQUENCE</scope>
    <source>
        <strain evidence="4">KCTC 29190</strain>
    </source>
</reference>
<dbReference type="InterPro" id="IPR038081">
    <property type="entry name" value="CalX-like_sf"/>
</dbReference>
<feature type="domain" description="DUF11" evidence="3">
    <location>
        <begin position="1308"/>
        <end position="1409"/>
    </location>
</feature>
<feature type="chain" id="PRO_5040719222" evidence="2">
    <location>
        <begin position="24"/>
        <end position="2306"/>
    </location>
</feature>
<dbReference type="Proteomes" id="UP001147653">
    <property type="component" value="Unassembled WGS sequence"/>
</dbReference>
<dbReference type="RefSeq" id="WP_270022988.1">
    <property type="nucleotide sequence ID" value="NZ_JAPDDP010000001.1"/>
</dbReference>
<accession>A0A9X3N2V3</accession>
<dbReference type="Gene3D" id="2.160.20.10">
    <property type="entry name" value="Single-stranded right-handed beta-helix, Pectin lyase-like"/>
    <property type="match status" value="3"/>
</dbReference>
<dbReference type="Pfam" id="PF01345">
    <property type="entry name" value="DUF11"/>
    <property type="match status" value="1"/>
</dbReference>
<organism evidence="4 5">
    <name type="scientific">Solirubrobacter phytolaccae</name>
    <dbReference type="NCBI Taxonomy" id="1404360"/>
    <lineage>
        <taxon>Bacteria</taxon>
        <taxon>Bacillati</taxon>
        <taxon>Actinomycetota</taxon>
        <taxon>Thermoleophilia</taxon>
        <taxon>Solirubrobacterales</taxon>
        <taxon>Solirubrobacteraceae</taxon>
        <taxon>Solirubrobacter</taxon>
    </lineage>
</organism>
<dbReference type="InterPro" id="IPR011050">
    <property type="entry name" value="Pectin_lyase_fold/virulence"/>
</dbReference>
<dbReference type="Gene3D" id="3.40.390.10">
    <property type="entry name" value="Collagenase (Catalytic Domain)"/>
    <property type="match status" value="1"/>
</dbReference>
<feature type="region of interest" description="Disordered" evidence="1">
    <location>
        <begin position="1424"/>
        <end position="1444"/>
    </location>
</feature>
<evidence type="ECO:0000256" key="1">
    <source>
        <dbReference type="SAM" id="MobiDB-lite"/>
    </source>
</evidence>